<keyword evidence="4" id="KW-1185">Reference proteome</keyword>
<dbReference type="EMBL" id="LGHJ01000017">
    <property type="protein sequence ID" value="KPL74523.1"/>
    <property type="molecule type" value="Genomic_DNA"/>
</dbReference>
<dbReference type="GO" id="GO:0005737">
    <property type="term" value="C:cytoplasm"/>
    <property type="evidence" value="ECO:0007669"/>
    <property type="project" value="TreeGrafter"/>
</dbReference>
<evidence type="ECO:0000313" key="4">
    <source>
        <dbReference type="Proteomes" id="UP000050514"/>
    </source>
</evidence>
<dbReference type="PANTHER" id="PTHR12835">
    <property type="entry name" value="BIOTIN PROTEIN LIGASE"/>
    <property type="match status" value="1"/>
</dbReference>
<keyword evidence="1" id="KW-0436">Ligase</keyword>
<dbReference type="Proteomes" id="UP000050514">
    <property type="component" value="Unassembled WGS sequence"/>
</dbReference>
<dbReference type="AlphaFoldDB" id="A0A0P6WW71"/>
<proteinExistence type="predicted"/>
<dbReference type="PANTHER" id="PTHR12835:SF5">
    <property type="entry name" value="BIOTIN--PROTEIN LIGASE"/>
    <property type="match status" value="1"/>
</dbReference>
<organism evidence="3 4">
    <name type="scientific">Bellilinea caldifistulae</name>
    <dbReference type="NCBI Taxonomy" id="360411"/>
    <lineage>
        <taxon>Bacteria</taxon>
        <taxon>Bacillati</taxon>
        <taxon>Chloroflexota</taxon>
        <taxon>Anaerolineae</taxon>
        <taxon>Anaerolineales</taxon>
        <taxon>Anaerolineaceae</taxon>
        <taxon>Bellilinea</taxon>
    </lineage>
</organism>
<gene>
    <name evidence="3" type="ORF">AC812_12045</name>
</gene>
<sequence>MIPKDLLLYLEGLPLPEVRFYAETGSTNQDALDWAAQGAPELALVVADHQTAGRGRFSRQWFTPPGAALAFSIVLRPVQVSTAHIPLYSPLGALSVVQALENAYHLKPQIKWPNDVLLNDRKVCGVLAEALWQGEALQAIVLGIGINVAPSSVPPADQILFPATCVDEAVGRSINRWELLAKVLKVLLEWHGKITTSAFFAEWQKRLAFVGQMVRLENPGGDSFESLLLGVHTNGHLRLQLDDGSERSFAIGDLKLRPLS</sequence>
<accession>A0A0P6WW71</accession>
<dbReference type="InterPro" id="IPR004143">
    <property type="entry name" value="BPL_LPL_catalytic"/>
</dbReference>
<evidence type="ECO:0000313" key="3">
    <source>
        <dbReference type="EMBL" id="KPL74523.1"/>
    </source>
</evidence>
<dbReference type="InterPro" id="IPR004408">
    <property type="entry name" value="Biotin_CoA_COase_ligase"/>
</dbReference>
<dbReference type="STRING" id="360411.AC812_12045"/>
<dbReference type="Pfam" id="PF03099">
    <property type="entry name" value="BPL_LplA_LipB"/>
    <property type="match status" value="1"/>
</dbReference>
<reference evidence="3 4" key="1">
    <citation type="submission" date="2015-07" db="EMBL/GenBank/DDBJ databases">
        <title>Draft genome of Bellilinea caldifistulae DSM 17877.</title>
        <authorList>
            <person name="Hemp J."/>
            <person name="Ward L.M."/>
            <person name="Pace L.A."/>
            <person name="Fischer W.W."/>
        </authorList>
    </citation>
    <scope>NUCLEOTIDE SEQUENCE [LARGE SCALE GENOMIC DNA]</scope>
    <source>
        <strain evidence="3 4">GOMI-1</strain>
    </source>
</reference>
<dbReference type="NCBIfam" id="TIGR00121">
    <property type="entry name" value="birA_ligase"/>
    <property type="match status" value="1"/>
</dbReference>
<dbReference type="PATRIC" id="fig|360411.5.peg.2231"/>
<evidence type="ECO:0000256" key="1">
    <source>
        <dbReference type="ARBA" id="ARBA00022598"/>
    </source>
</evidence>
<dbReference type="Gene3D" id="3.30.930.10">
    <property type="entry name" value="Bira Bifunctional Protein, Domain 2"/>
    <property type="match status" value="1"/>
</dbReference>
<dbReference type="OrthoDB" id="9807064at2"/>
<name>A0A0P6WW71_9CHLR</name>
<evidence type="ECO:0000259" key="2">
    <source>
        <dbReference type="PROSITE" id="PS51733"/>
    </source>
</evidence>
<dbReference type="InterPro" id="IPR045864">
    <property type="entry name" value="aa-tRNA-synth_II/BPL/LPL"/>
</dbReference>
<feature type="domain" description="BPL/LPL catalytic" evidence="2">
    <location>
        <begin position="1"/>
        <end position="195"/>
    </location>
</feature>
<dbReference type="PROSITE" id="PS51733">
    <property type="entry name" value="BPL_LPL_CATALYTIC"/>
    <property type="match status" value="1"/>
</dbReference>
<protein>
    <recommendedName>
        <fullName evidence="2">BPL/LPL catalytic domain-containing protein</fullName>
    </recommendedName>
</protein>
<dbReference type="SUPFAM" id="SSF55681">
    <property type="entry name" value="Class II aaRS and biotin synthetases"/>
    <property type="match status" value="1"/>
</dbReference>
<comment type="caution">
    <text evidence="3">The sequence shown here is derived from an EMBL/GenBank/DDBJ whole genome shotgun (WGS) entry which is preliminary data.</text>
</comment>
<dbReference type="CDD" id="cd16442">
    <property type="entry name" value="BPL"/>
    <property type="match status" value="1"/>
</dbReference>
<dbReference type="GO" id="GO:0004077">
    <property type="term" value="F:biotin--[biotin carboxyl-carrier protein] ligase activity"/>
    <property type="evidence" value="ECO:0007669"/>
    <property type="project" value="InterPro"/>
</dbReference>